<evidence type="ECO:0000313" key="1">
    <source>
        <dbReference type="EMBL" id="MBR0562346.1"/>
    </source>
</evidence>
<dbReference type="RefSeq" id="WP_211926291.1">
    <property type="nucleotide sequence ID" value="NZ_JAGQFT020000003.1"/>
</dbReference>
<evidence type="ECO:0000313" key="2">
    <source>
        <dbReference type="EMBL" id="MBS7456765.1"/>
    </source>
</evidence>
<dbReference type="Proteomes" id="UP000675747">
    <property type="component" value="Unassembled WGS sequence"/>
</dbReference>
<dbReference type="EMBL" id="JAGQFT020000003">
    <property type="protein sequence ID" value="MBS7456765.1"/>
    <property type="molecule type" value="Genomic_DNA"/>
</dbReference>
<keyword evidence="3" id="KW-1185">Reference proteome</keyword>
<comment type="caution">
    <text evidence="1">The sequence shown here is derived from an EMBL/GenBank/DDBJ whole genome shotgun (WGS) entry which is preliminary data.</text>
</comment>
<gene>
    <name evidence="2" type="ORF">KB893_006410</name>
    <name evidence="1" type="ORF">KB893_07440</name>
</gene>
<dbReference type="EMBL" id="JAGQFT010000046">
    <property type="protein sequence ID" value="MBR0562346.1"/>
    <property type="molecule type" value="Genomic_DNA"/>
</dbReference>
<reference evidence="1" key="2">
    <citation type="submission" date="2021-04" db="EMBL/GenBank/DDBJ databases">
        <authorList>
            <person name="Karlyshev A.V."/>
        </authorList>
    </citation>
    <scope>NUCLEOTIDE SEQUENCE</scope>
    <source>
        <strain evidence="1">LMG 29479</strain>
    </source>
</reference>
<protein>
    <submittedName>
        <fullName evidence="1">Uncharacterized protein</fullName>
    </submittedName>
</protein>
<reference evidence="2 3" key="1">
    <citation type="journal article" date="2021" name="Microbiol. Resour. Announc.">
        <title>Draft Genome Sequence of Coralloluteibacterium stylophorae LMG 29479T.</title>
        <authorList>
            <person name="Karlyshev A.V."/>
            <person name="Kudryashova E.B."/>
            <person name="Ariskina E.V."/>
            <person name="Conroy A.P."/>
            <person name="Abidueva E.Y."/>
        </authorList>
    </citation>
    <scope>NUCLEOTIDE SEQUENCE [LARGE SCALE GENOMIC DNA]</scope>
    <source>
        <strain evidence="2 3">LMG 29479</strain>
    </source>
</reference>
<dbReference type="AlphaFoldDB" id="A0A8J7VU63"/>
<proteinExistence type="predicted"/>
<accession>A0A8J7VU63</accession>
<organism evidence="1">
    <name type="scientific">Coralloluteibacterium stylophorae</name>
    <dbReference type="NCBI Taxonomy" id="1776034"/>
    <lineage>
        <taxon>Bacteria</taxon>
        <taxon>Pseudomonadati</taxon>
        <taxon>Pseudomonadota</taxon>
        <taxon>Gammaproteobacteria</taxon>
        <taxon>Lysobacterales</taxon>
        <taxon>Lysobacteraceae</taxon>
        <taxon>Coralloluteibacterium</taxon>
    </lineage>
</organism>
<sequence length="82" mass="8576">MGAPPATAQTAIETVLGAVVVVTAVPAASRCWKVFYSIHPPSAAAHPLTHPVVLRFDDARSAMHWAFVEAARELASGGGRRA</sequence>
<name>A0A8J7VU63_9GAMM</name>
<evidence type="ECO:0000313" key="3">
    <source>
        <dbReference type="Proteomes" id="UP000675747"/>
    </source>
</evidence>